<accession>A0A6S6UHE4</accession>
<organism evidence="2">
    <name type="scientific">uncultured Aureispira sp</name>
    <dbReference type="NCBI Taxonomy" id="1331704"/>
    <lineage>
        <taxon>Bacteria</taxon>
        <taxon>Pseudomonadati</taxon>
        <taxon>Bacteroidota</taxon>
        <taxon>Saprospiria</taxon>
        <taxon>Saprospirales</taxon>
        <taxon>Saprospiraceae</taxon>
        <taxon>Aureispira</taxon>
        <taxon>environmental samples</taxon>
    </lineage>
</organism>
<protein>
    <submittedName>
        <fullName evidence="2">Uncharacterized protein</fullName>
    </submittedName>
</protein>
<gene>
    <name evidence="2" type="ORF">HELGO_WM26556</name>
</gene>
<dbReference type="AlphaFoldDB" id="A0A6S6UHE4"/>
<name>A0A6S6UHE4_9BACT</name>
<evidence type="ECO:0000313" key="2">
    <source>
        <dbReference type="EMBL" id="CAA6830131.1"/>
    </source>
</evidence>
<evidence type="ECO:0000256" key="1">
    <source>
        <dbReference type="SAM" id="MobiDB-lite"/>
    </source>
</evidence>
<feature type="non-terminal residue" evidence="2">
    <location>
        <position position="26"/>
    </location>
</feature>
<reference evidence="2" key="1">
    <citation type="submission" date="2020-01" db="EMBL/GenBank/DDBJ databases">
        <authorList>
            <person name="Meier V. D."/>
            <person name="Meier V D."/>
        </authorList>
    </citation>
    <scope>NUCLEOTIDE SEQUENCE</scope>
    <source>
        <strain evidence="2">HLG_WM_MAG_10</strain>
    </source>
</reference>
<dbReference type="EMBL" id="CACVAQ010000536">
    <property type="protein sequence ID" value="CAA6830131.1"/>
    <property type="molecule type" value="Genomic_DNA"/>
</dbReference>
<sequence>MSVANEQACARRKGLAQATRPTTTTT</sequence>
<proteinExistence type="predicted"/>
<feature type="region of interest" description="Disordered" evidence="1">
    <location>
        <begin position="1"/>
        <end position="26"/>
    </location>
</feature>